<sequence>MNRHFLDALESRVIAFAKLMKFTHIFLFSVLSVSAYAETYQEKLEAARQVVWLTDYKAMFNAYLVQCEKSEGTYFDPIVLFKNDPGAFRGVSPQSAYWPEVEAAYRRYQVRVCGYLTTDEFTEFVARQFADRTSLDDLRASIAFQSSPAGRRIQQASVAVNEAFQAHAQASLQTAVPDAYKEVQFELAAIAEKYRRAPK</sequence>
<dbReference type="AlphaFoldDB" id="A0A4Y9SMZ7"/>
<keyword evidence="3" id="KW-1185">Reference proteome</keyword>
<protein>
    <submittedName>
        <fullName evidence="2">DUF2059 domain-containing protein</fullName>
    </submittedName>
</protein>
<accession>A0A4Y9SMZ7</accession>
<gene>
    <name evidence="2" type="ORF">E4O92_22455</name>
</gene>
<dbReference type="EMBL" id="SPUM01000143">
    <property type="protein sequence ID" value="TFW28025.1"/>
    <property type="molecule type" value="Genomic_DNA"/>
</dbReference>
<dbReference type="Pfam" id="PF09832">
    <property type="entry name" value="DUF2059"/>
    <property type="match status" value="1"/>
</dbReference>
<proteinExistence type="predicted"/>
<dbReference type="InterPro" id="IPR018637">
    <property type="entry name" value="DUF2059"/>
</dbReference>
<evidence type="ECO:0000259" key="1">
    <source>
        <dbReference type="Pfam" id="PF09832"/>
    </source>
</evidence>
<feature type="domain" description="DUF2059" evidence="1">
    <location>
        <begin position="119"/>
        <end position="178"/>
    </location>
</feature>
<reference evidence="2 3" key="1">
    <citation type="submission" date="2019-03" db="EMBL/GenBank/DDBJ databases">
        <title>Draft genome of Massilia hortus sp. nov., a novel bacterial species of the Oxalobacteraceae family.</title>
        <authorList>
            <person name="Peta V."/>
            <person name="Raths R."/>
            <person name="Bucking H."/>
        </authorList>
    </citation>
    <scope>NUCLEOTIDE SEQUENCE [LARGE SCALE GENOMIC DNA]</scope>
    <source>
        <strain evidence="2 3">ONC3</strain>
    </source>
</reference>
<evidence type="ECO:0000313" key="2">
    <source>
        <dbReference type="EMBL" id="TFW28025.1"/>
    </source>
</evidence>
<dbReference type="RefSeq" id="WP_135191870.1">
    <property type="nucleotide sequence ID" value="NZ_SPUM01000143.1"/>
</dbReference>
<evidence type="ECO:0000313" key="3">
    <source>
        <dbReference type="Proteomes" id="UP000297258"/>
    </source>
</evidence>
<name>A0A4Y9SMZ7_9BURK</name>
<comment type="caution">
    <text evidence="2">The sequence shown here is derived from an EMBL/GenBank/DDBJ whole genome shotgun (WGS) entry which is preliminary data.</text>
</comment>
<organism evidence="2 3">
    <name type="scientific">Massilia horti</name>
    <dbReference type="NCBI Taxonomy" id="2562153"/>
    <lineage>
        <taxon>Bacteria</taxon>
        <taxon>Pseudomonadati</taxon>
        <taxon>Pseudomonadota</taxon>
        <taxon>Betaproteobacteria</taxon>
        <taxon>Burkholderiales</taxon>
        <taxon>Oxalobacteraceae</taxon>
        <taxon>Telluria group</taxon>
        <taxon>Massilia</taxon>
    </lineage>
</organism>
<dbReference type="Proteomes" id="UP000297258">
    <property type="component" value="Unassembled WGS sequence"/>
</dbReference>
<dbReference type="OrthoDB" id="8904258at2"/>